<dbReference type="InterPro" id="IPR052560">
    <property type="entry name" value="RdDP_mobile_element"/>
</dbReference>
<comment type="caution">
    <text evidence="3">The sequence shown here is derived from an EMBL/GenBank/DDBJ whole genome shotgun (WGS) entry which is preliminary data.</text>
</comment>
<dbReference type="CDD" id="cd00112">
    <property type="entry name" value="LDLa"/>
    <property type="match status" value="1"/>
</dbReference>
<dbReference type="EMBL" id="WIXP02000001">
    <property type="protein sequence ID" value="KAF6216068.1"/>
    <property type="molecule type" value="Genomic_DNA"/>
</dbReference>
<gene>
    <name evidence="3" type="ORF">GE061_000406</name>
</gene>
<dbReference type="SMART" id="SM00192">
    <property type="entry name" value="LDLa"/>
    <property type="match status" value="1"/>
</dbReference>
<feature type="disulfide bond" evidence="2">
    <location>
        <begin position="18"/>
        <end position="30"/>
    </location>
</feature>
<keyword evidence="1 2" id="KW-1015">Disulfide bond</keyword>
<dbReference type="InterPro" id="IPR023415">
    <property type="entry name" value="LDLR_class-A_CS"/>
</dbReference>
<dbReference type="PANTHER" id="PTHR36688">
    <property type="entry name" value="ENDO/EXONUCLEASE/PHOSPHATASE DOMAIN-CONTAINING PROTEIN"/>
    <property type="match status" value="1"/>
</dbReference>
<dbReference type="Pfam" id="PF00057">
    <property type="entry name" value="Ldl_recept_a"/>
    <property type="match status" value="1"/>
</dbReference>
<evidence type="ECO:0000256" key="1">
    <source>
        <dbReference type="ARBA" id="ARBA00023157"/>
    </source>
</evidence>
<dbReference type="InterPro" id="IPR036055">
    <property type="entry name" value="LDL_receptor-like_sf"/>
</dbReference>
<reference evidence="3" key="1">
    <citation type="journal article" date="2021" name="Mol. Ecol. Resour.">
        <title>Apolygus lucorum genome provides insights into omnivorousness and mesophyll feeding.</title>
        <authorList>
            <person name="Liu Y."/>
            <person name="Liu H."/>
            <person name="Wang H."/>
            <person name="Huang T."/>
            <person name="Liu B."/>
            <person name="Yang B."/>
            <person name="Yin L."/>
            <person name="Li B."/>
            <person name="Zhang Y."/>
            <person name="Zhang S."/>
            <person name="Jiang F."/>
            <person name="Zhang X."/>
            <person name="Ren Y."/>
            <person name="Wang B."/>
            <person name="Wang S."/>
            <person name="Lu Y."/>
            <person name="Wu K."/>
            <person name="Fan W."/>
            <person name="Wang G."/>
        </authorList>
    </citation>
    <scope>NUCLEOTIDE SEQUENCE</scope>
    <source>
        <strain evidence="3">12Hb</strain>
    </source>
</reference>
<dbReference type="AlphaFoldDB" id="A0A8S9Y6C8"/>
<accession>A0A8S9Y6C8</accession>
<dbReference type="OrthoDB" id="411871at2759"/>
<evidence type="ECO:0008006" key="5">
    <source>
        <dbReference type="Google" id="ProtNLM"/>
    </source>
</evidence>
<dbReference type="Gene3D" id="4.10.400.10">
    <property type="entry name" value="Low-density Lipoprotein Receptor"/>
    <property type="match status" value="1"/>
</dbReference>
<comment type="caution">
    <text evidence="2">Lacks conserved residue(s) required for the propagation of feature annotation.</text>
</comment>
<dbReference type="Proteomes" id="UP000466442">
    <property type="component" value="Linkage Group LG1"/>
</dbReference>
<feature type="disulfide bond" evidence="2">
    <location>
        <begin position="25"/>
        <end position="43"/>
    </location>
</feature>
<dbReference type="InterPro" id="IPR002172">
    <property type="entry name" value="LDrepeatLR_classA_rpt"/>
</dbReference>
<evidence type="ECO:0000256" key="2">
    <source>
        <dbReference type="PROSITE-ProRule" id="PRU00124"/>
    </source>
</evidence>
<name>A0A8S9Y6C8_APOLU</name>
<evidence type="ECO:0000313" key="3">
    <source>
        <dbReference type="EMBL" id="KAF6216068.1"/>
    </source>
</evidence>
<protein>
    <recommendedName>
        <fullName evidence="5">Reverse transcriptase domain-containing protein</fullName>
    </recommendedName>
</protein>
<dbReference type="PROSITE" id="PS50068">
    <property type="entry name" value="LDLRA_2"/>
    <property type="match status" value="1"/>
</dbReference>
<sequence length="338" mass="38165">MTVRALVMYAAGQPIKECSLRQFQCTNGRCVQQKWMCDGEDDCGDNSDETAPQCSGVEVFAYADDLLLICTAKDEYELERRANTALYMVERWAWENNLVYNPLKTQVLGISRRRKTRELSVYLMGERLQFVDQLKYLGVMFDGALRWTKHIQYVCGKASQLINILSRAAKMHWGLGPEALGIIYRGAIVPIILYAVPVWVEALRIRRNVDSLRRVQRLMLLRMIRGVRTTSFHACCIVSGEKPIDVEAKENADIHCGLAGESVDKPLPPDRWLHPAEVPTPEVDFEEAVDLTFAIYIDGSDMGQGRVGCALWSTLVSAPYFTESVSDLVLHAPTTRRS</sequence>
<dbReference type="SUPFAM" id="SSF57424">
    <property type="entry name" value="LDL receptor-like module"/>
    <property type="match status" value="1"/>
</dbReference>
<keyword evidence="4" id="KW-1185">Reference proteome</keyword>
<dbReference type="FunFam" id="4.10.400.10:FF:000004">
    <property type="entry name" value="Low-density lipoprotein receptor-related protein 1"/>
    <property type="match status" value="1"/>
</dbReference>
<evidence type="ECO:0000313" key="4">
    <source>
        <dbReference type="Proteomes" id="UP000466442"/>
    </source>
</evidence>
<dbReference type="PROSITE" id="PS01209">
    <property type="entry name" value="LDLRA_1"/>
    <property type="match status" value="1"/>
</dbReference>
<organism evidence="3 4">
    <name type="scientific">Apolygus lucorum</name>
    <name type="common">Small green plant bug</name>
    <name type="synonym">Lygocoris lucorum</name>
    <dbReference type="NCBI Taxonomy" id="248454"/>
    <lineage>
        <taxon>Eukaryota</taxon>
        <taxon>Metazoa</taxon>
        <taxon>Ecdysozoa</taxon>
        <taxon>Arthropoda</taxon>
        <taxon>Hexapoda</taxon>
        <taxon>Insecta</taxon>
        <taxon>Pterygota</taxon>
        <taxon>Neoptera</taxon>
        <taxon>Paraneoptera</taxon>
        <taxon>Hemiptera</taxon>
        <taxon>Heteroptera</taxon>
        <taxon>Panheteroptera</taxon>
        <taxon>Cimicomorpha</taxon>
        <taxon>Miridae</taxon>
        <taxon>Mirini</taxon>
        <taxon>Apolygus</taxon>
    </lineage>
</organism>
<proteinExistence type="predicted"/>
<dbReference type="PANTHER" id="PTHR36688:SF1">
    <property type="entry name" value="ENDONUCLEASE_EXONUCLEASE_PHOSPHATASE DOMAIN-CONTAINING PROTEIN"/>
    <property type="match status" value="1"/>
</dbReference>